<organism evidence="6 7">
    <name type="scientific">Psychrobacter piscatorii</name>
    <dbReference type="NCBI Taxonomy" id="554343"/>
    <lineage>
        <taxon>Bacteria</taxon>
        <taxon>Pseudomonadati</taxon>
        <taxon>Pseudomonadota</taxon>
        <taxon>Gammaproteobacteria</taxon>
        <taxon>Moraxellales</taxon>
        <taxon>Moraxellaceae</taxon>
        <taxon>Psychrobacter</taxon>
    </lineage>
</organism>
<proteinExistence type="inferred from homology"/>
<sequence length="296" mass="33566">MITLKQLRCFVTVVKTGGFLQASIQLNLTQPTVTKSISNLEEYLGVALFDKPLTHRKKRLVNLTEIGEHLYIQAVDILQKADNLEQTVVDYQQLIGGKLRLGISPLGSEILSKAIFNFYQMHPSIETSLIEDGAESLKQALLEGQLDVATLMKPIDDDFDYSSICCYPVVVVANKNRMGKRKTKVTLKSLSNAPLILFTSNSSFTPMIIENCQSLGFEPNIICQTNQWHLLLDMVKQDMGVTLLPQYYTQKLDLTGLVCLPLTQPQLKWELVMAWRRHRLLTPSMRAWLDNIRKNI</sequence>
<dbReference type="InterPro" id="IPR000847">
    <property type="entry name" value="LysR_HTH_N"/>
</dbReference>
<dbReference type="GO" id="GO:0003677">
    <property type="term" value="F:DNA binding"/>
    <property type="evidence" value="ECO:0007669"/>
    <property type="project" value="UniProtKB-KW"/>
</dbReference>
<evidence type="ECO:0000256" key="4">
    <source>
        <dbReference type="ARBA" id="ARBA00023163"/>
    </source>
</evidence>
<dbReference type="InterPro" id="IPR005119">
    <property type="entry name" value="LysR_subst-bd"/>
</dbReference>
<accession>A0A0T6DMR1</accession>
<dbReference type="Gene3D" id="3.40.190.290">
    <property type="match status" value="1"/>
</dbReference>
<dbReference type="PANTHER" id="PTHR30419:SF8">
    <property type="entry name" value="NITROGEN ASSIMILATION TRANSCRIPTIONAL ACTIVATOR-RELATED"/>
    <property type="match status" value="1"/>
</dbReference>
<keyword evidence="4" id="KW-0804">Transcription</keyword>
<evidence type="ECO:0000313" key="7">
    <source>
        <dbReference type="Proteomes" id="UP000051202"/>
    </source>
</evidence>
<dbReference type="EMBL" id="LNDJ01000133">
    <property type="protein sequence ID" value="KRU21242.1"/>
    <property type="molecule type" value="Genomic_DNA"/>
</dbReference>
<dbReference type="SUPFAM" id="SSF46785">
    <property type="entry name" value="Winged helix' DNA-binding domain"/>
    <property type="match status" value="1"/>
</dbReference>
<comment type="similarity">
    <text evidence="1">Belongs to the LysR transcriptional regulatory family.</text>
</comment>
<dbReference type="PANTHER" id="PTHR30419">
    <property type="entry name" value="HTH-TYPE TRANSCRIPTIONAL REGULATOR YBHD"/>
    <property type="match status" value="1"/>
</dbReference>
<keyword evidence="7" id="KW-1185">Reference proteome</keyword>
<reference evidence="6 7" key="1">
    <citation type="submission" date="2015-11" db="EMBL/GenBank/DDBJ databases">
        <title>Permanent draft genome of Psychrobacter piscatorii LQ58.</title>
        <authorList>
            <person name="Zhou M."/>
            <person name="Dong B."/>
            <person name="Liu Q."/>
        </authorList>
    </citation>
    <scope>NUCLEOTIDE SEQUENCE [LARGE SCALE GENOMIC DNA]</scope>
    <source>
        <strain evidence="6 7">LQ58</strain>
    </source>
</reference>
<dbReference type="InterPro" id="IPR036390">
    <property type="entry name" value="WH_DNA-bd_sf"/>
</dbReference>
<dbReference type="GO" id="GO:0003700">
    <property type="term" value="F:DNA-binding transcription factor activity"/>
    <property type="evidence" value="ECO:0007669"/>
    <property type="project" value="InterPro"/>
</dbReference>
<dbReference type="PRINTS" id="PR00039">
    <property type="entry name" value="HTHLYSR"/>
</dbReference>
<dbReference type="GO" id="GO:0005829">
    <property type="term" value="C:cytosol"/>
    <property type="evidence" value="ECO:0007669"/>
    <property type="project" value="TreeGrafter"/>
</dbReference>
<gene>
    <name evidence="6" type="ORF">AS194_12730</name>
</gene>
<dbReference type="Proteomes" id="UP000051202">
    <property type="component" value="Unassembled WGS sequence"/>
</dbReference>
<dbReference type="STRING" id="554343.AS194_12730"/>
<comment type="caution">
    <text evidence="6">The sequence shown here is derived from an EMBL/GenBank/DDBJ whole genome shotgun (WGS) entry which is preliminary data.</text>
</comment>
<dbReference type="Pfam" id="PF00126">
    <property type="entry name" value="HTH_1"/>
    <property type="match status" value="1"/>
</dbReference>
<dbReference type="FunFam" id="1.10.10.10:FF:000001">
    <property type="entry name" value="LysR family transcriptional regulator"/>
    <property type="match status" value="1"/>
</dbReference>
<dbReference type="RefSeq" id="WP_058025956.1">
    <property type="nucleotide sequence ID" value="NZ_LNDJ01000133.1"/>
</dbReference>
<dbReference type="PROSITE" id="PS50931">
    <property type="entry name" value="HTH_LYSR"/>
    <property type="match status" value="1"/>
</dbReference>
<dbReference type="InterPro" id="IPR050950">
    <property type="entry name" value="HTH-type_LysR_regulators"/>
</dbReference>
<dbReference type="InterPro" id="IPR036388">
    <property type="entry name" value="WH-like_DNA-bd_sf"/>
</dbReference>
<evidence type="ECO:0000256" key="1">
    <source>
        <dbReference type="ARBA" id="ARBA00009437"/>
    </source>
</evidence>
<dbReference type="Gene3D" id="1.10.10.10">
    <property type="entry name" value="Winged helix-like DNA-binding domain superfamily/Winged helix DNA-binding domain"/>
    <property type="match status" value="1"/>
</dbReference>
<name>A0A0T6DMR1_9GAMM</name>
<dbReference type="Pfam" id="PF03466">
    <property type="entry name" value="LysR_substrate"/>
    <property type="match status" value="1"/>
</dbReference>
<evidence type="ECO:0000313" key="6">
    <source>
        <dbReference type="EMBL" id="KRU21242.1"/>
    </source>
</evidence>
<dbReference type="CDD" id="cd08438">
    <property type="entry name" value="PBP2_CidR"/>
    <property type="match status" value="1"/>
</dbReference>
<evidence type="ECO:0000256" key="3">
    <source>
        <dbReference type="ARBA" id="ARBA00023125"/>
    </source>
</evidence>
<protein>
    <submittedName>
        <fullName evidence="6">LysR family transcriptional regulator</fullName>
    </submittedName>
</protein>
<evidence type="ECO:0000259" key="5">
    <source>
        <dbReference type="PROSITE" id="PS50931"/>
    </source>
</evidence>
<dbReference type="AlphaFoldDB" id="A0A0T6DMR1"/>
<keyword evidence="2" id="KW-0805">Transcription regulation</keyword>
<evidence type="ECO:0000256" key="2">
    <source>
        <dbReference type="ARBA" id="ARBA00023015"/>
    </source>
</evidence>
<dbReference type="SUPFAM" id="SSF53850">
    <property type="entry name" value="Periplasmic binding protein-like II"/>
    <property type="match status" value="1"/>
</dbReference>
<keyword evidence="3" id="KW-0238">DNA-binding</keyword>
<feature type="domain" description="HTH lysR-type" evidence="5">
    <location>
        <begin position="2"/>
        <end position="61"/>
    </location>
</feature>